<proteinExistence type="predicted"/>
<comment type="caution">
    <text evidence="3">The sequence shown here is derived from an EMBL/GenBank/DDBJ whole genome shotgun (WGS) entry which is preliminary data.</text>
</comment>
<name>A0AAV5M8C8_9ROSI</name>
<feature type="transmembrane region" description="Helical" evidence="2">
    <location>
        <begin position="454"/>
        <end position="471"/>
    </location>
</feature>
<feature type="transmembrane region" description="Helical" evidence="2">
    <location>
        <begin position="510"/>
        <end position="534"/>
    </location>
</feature>
<dbReference type="PANTHER" id="PTHR24177:SF329">
    <property type="entry name" value="ANKYRIN REPEAT PROTEIN"/>
    <property type="match status" value="1"/>
</dbReference>
<gene>
    <name evidence="3" type="ORF">SLEP1_g53096</name>
</gene>
<dbReference type="InterPro" id="IPR002110">
    <property type="entry name" value="Ankyrin_rpt"/>
</dbReference>
<reference evidence="3 4" key="1">
    <citation type="journal article" date="2021" name="Commun. Biol.">
        <title>The genome of Shorea leprosula (Dipterocarpaceae) highlights the ecological relevance of drought in aseasonal tropical rainforests.</title>
        <authorList>
            <person name="Ng K.K.S."/>
            <person name="Kobayashi M.J."/>
            <person name="Fawcett J.A."/>
            <person name="Hatakeyama M."/>
            <person name="Paape T."/>
            <person name="Ng C.H."/>
            <person name="Ang C.C."/>
            <person name="Tnah L.H."/>
            <person name="Lee C.T."/>
            <person name="Nishiyama T."/>
            <person name="Sese J."/>
            <person name="O'Brien M.J."/>
            <person name="Copetti D."/>
            <person name="Mohd Noor M.I."/>
            <person name="Ong R.C."/>
            <person name="Putra M."/>
            <person name="Sireger I.Z."/>
            <person name="Indrioko S."/>
            <person name="Kosugi Y."/>
            <person name="Izuno A."/>
            <person name="Isagi Y."/>
            <person name="Lee S.L."/>
            <person name="Shimizu K.K."/>
        </authorList>
    </citation>
    <scope>NUCLEOTIDE SEQUENCE [LARGE SCALE GENOMIC DNA]</scope>
    <source>
        <strain evidence="3">214</strain>
    </source>
</reference>
<dbReference type="SUPFAM" id="SSF48403">
    <property type="entry name" value="Ankyrin repeat"/>
    <property type="match status" value="1"/>
</dbReference>
<dbReference type="InterPro" id="IPR036770">
    <property type="entry name" value="Ankyrin_rpt-contain_sf"/>
</dbReference>
<feature type="transmembrane region" description="Helical" evidence="2">
    <location>
        <begin position="540"/>
        <end position="561"/>
    </location>
</feature>
<evidence type="ECO:0000256" key="2">
    <source>
        <dbReference type="SAM" id="Phobius"/>
    </source>
</evidence>
<keyword evidence="2" id="KW-0812">Transmembrane</keyword>
<feature type="repeat" description="ANK" evidence="1">
    <location>
        <begin position="175"/>
        <end position="207"/>
    </location>
</feature>
<dbReference type="SMART" id="SM00248">
    <property type="entry name" value="ANK"/>
    <property type="match status" value="4"/>
</dbReference>
<organism evidence="3 4">
    <name type="scientific">Rubroshorea leprosula</name>
    <dbReference type="NCBI Taxonomy" id="152421"/>
    <lineage>
        <taxon>Eukaryota</taxon>
        <taxon>Viridiplantae</taxon>
        <taxon>Streptophyta</taxon>
        <taxon>Embryophyta</taxon>
        <taxon>Tracheophyta</taxon>
        <taxon>Spermatophyta</taxon>
        <taxon>Magnoliopsida</taxon>
        <taxon>eudicotyledons</taxon>
        <taxon>Gunneridae</taxon>
        <taxon>Pentapetalae</taxon>
        <taxon>rosids</taxon>
        <taxon>malvids</taxon>
        <taxon>Malvales</taxon>
        <taxon>Dipterocarpaceae</taxon>
        <taxon>Rubroshorea</taxon>
    </lineage>
</organism>
<keyword evidence="1" id="KW-0040">ANK repeat</keyword>
<evidence type="ECO:0008006" key="5">
    <source>
        <dbReference type="Google" id="ProtNLM"/>
    </source>
</evidence>
<feature type="repeat" description="ANK" evidence="1">
    <location>
        <begin position="213"/>
        <end position="245"/>
    </location>
</feature>
<protein>
    <recommendedName>
        <fullName evidence="5">PGG domain-containing protein</fullName>
    </recommendedName>
</protein>
<accession>A0AAV5M8C8</accession>
<dbReference type="AlphaFoldDB" id="A0AAV5M8C8"/>
<sequence length="595" mass="67345">MVPVAENAERHRDNIMVKLWIAEIMELLNDVKDIIDETIDANKSRLTAEVQSSANKPWKLILNLFNKISRFMRSYREKRMVSKVKYITVELKEILDEGKQLLKEIPDEGKQLLKEIPDEGTQFGPENRLTTPDPKNLGRKHFAIAVRNAIYKGEFGRVRDLFERNPDALSTTFENGQTALHVAITSGQLRFAKELITWTSSANSHQLGIKDESGNTALYYAARSGMMEIAKRLIEKNKDLLTIPDCDNMLPVQLACRAGHEDMTRYLYLNTLPQECLKEDYGFFLLEECITKKIFGTRVKVDKRSVLSDGVSIVAAQRRALDEDEFVQSGAVEATFQAMKNGIPQIAIEIAKVYTNILWNCTDREDSRNMFACAIAHRQEEVAQFLYEFNARIGAARLQSELRWFNAVKGIVPQFYNYFKNNEGYTPSQVFVNEHEKLLKEAEEWVKKTAESSTVVGTLIITIMFAVAFTVPASDAISLFAASSSVLMFLGILASRYAYEDFFKSLPVKLIIGISSLFISIAAMMVAFCVALFIMLQGHLWIVIPVTLLAGIPIIIFVLLLSPFLVELYAMTFGPGIFDRKKNSLGKEEMESLQQ</sequence>
<evidence type="ECO:0000313" key="3">
    <source>
        <dbReference type="EMBL" id="GKV46084.1"/>
    </source>
</evidence>
<dbReference type="Pfam" id="PF12796">
    <property type="entry name" value="Ank_2"/>
    <property type="match status" value="1"/>
</dbReference>
<dbReference type="GO" id="GO:0016020">
    <property type="term" value="C:membrane"/>
    <property type="evidence" value="ECO:0007669"/>
    <property type="project" value="TreeGrafter"/>
</dbReference>
<keyword evidence="4" id="KW-1185">Reference proteome</keyword>
<keyword evidence="2" id="KW-1133">Transmembrane helix</keyword>
<dbReference type="PROSITE" id="PS50297">
    <property type="entry name" value="ANK_REP_REGION"/>
    <property type="match status" value="2"/>
</dbReference>
<dbReference type="Proteomes" id="UP001054252">
    <property type="component" value="Unassembled WGS sequence"/>
</dbReference>
<evidence type="ECO:0000256" key="1">
    <source>
        <dbReference type="PROSITE-ProRule" id="PRU00023"/>
    </source>
</evidence>
<dbReference type="PROSITE" id="PS50088">
    <property type="entry name" value="ANK_REPEAT"/>
    <property type="match status" value="2"/>
</dbReference>
<evidence type="ECO:0000313" key="4">
    <source>
        <dbReference type="Proteomes" id="UP001054252"/>
    </source>
</evidence>
<keyword evidence="2" id="KW-0472">Membrane</keyword>
<feature type="transmembrane region" description="Helical" evidence="2">
    <location>
        <begin position="477"/>
        <end position="498"/>
    </location>
</feature>
<dbReference type="EMBL" id="BPVZ01000202">
    <property type="protein sequence ID" value="GKV46084.1"/>
    <property type="molecule type" value="Genomic_DNA"/>
</dbReference>
<dbReference type="Gene3D" id="1.25.40.20">
    <property type="entry name" value="Ankyrin repeat-containing domain"/>
    <property type="match status" value="1"/>
</dbReference>
<dbReference type="PANTHER" id="PTHR24177">
    <property type="entry name" value="CASKIN"/>
    <property type="match status" value="1"/>
</dbReference>